<feature type="compositionally biased region" description="Polar residues" evidence="5">
    <location>
        <begin position="88"/>
        <end position="103"/>
    </location>
</feature>
<feature type="transmembrane region" description="Helical" evidence="6">
    <location>
        <begin position="1060"/>
        <end position="1081"/>
    </location>
</feature>
<feature type="compositionally biased region" description="Low complexity" evidence="5">
    <location>
        <begin position="128"/>
        <end position="154"/>
    </location>
</feature>
<feature type="transmembrane region" description="Helical" evidence="6">
    <location>
        <begin position="386"/>
        <end position="403"/>
    </location>
</feature>
<evidence type="ECO:0000256" key="3">
    <source>
        <dbReference type="ARBA" id="ARBA00022989"/>
    </source>
</evidence>
<keyword evidence="2 6" id="KW-0812">Transmembrane</keyword>
<feature type="region of interest" description="Disordered" evidence="5">
    <location>
        <begin position="685"/>
        <end position="705"/>
    </location>
</feature>
<evidence type="ECO:0000313" key="11">
    <source>
        <dbReference type="Proteomes" id="UP001212411"/>
    </source>
</evidence>
<keyword evidence="11" id="KW-1185">Reference proteome</keyword>
<feature type="domain" description="Putative ER transporter 6TM N-terminal" evidence="8">
    <location>
        <begin position="653"/>
        <end position="828"/>
    </location>
</feature>
<feature type="compositionally biased region" description="Polar residues" evidence="5">
    <location>
        <begin position="179"/>
        <end position="200"/>
    </location>
</feature>
<accession>A0AAE9WAW5</accession>
<dbReference type="Pfam" id="PF13515">
    <property type="entry name" value="FUSC_2"/>
    <property type="match status" value="1"/>
</dbReference>
<keyword evidence="3 6" id="KW-1133">Transmembrane helix</keyword>
<organism evidence="10 11">
    <name type="scientific">Schizosaccharomyces osmophilus</name>
    <dbReference type="NCBI Taxonomy" id="2545709"/>
    <lineage>
        <taxon>Eukaryota</taxon>
        <taxon>Fungi</taxon>
        <taxon>Dikarya</taxon>
        <taxon>Ascomycota</taxon>
        <taxon>Taphrinomycotina</taxon>
        <taxon>Schizosaccharomycetes</taxon>
        <taxon>Schizosaccharomycetales</taxon>
        <taxon>Schizosaccharomycetaceae</taxon>
        <taxon>Schizosaccharomyces</taxon>
    </lineage>
</organism>
<dbReference type="EMBL" id="CP115611">
    <property type="protein sequence ID" value="WBW72825.1"/>
    <property type="molecule type" value="Genomic_DNA"/>
</dbReference>
<evidence type="ECO:0000256" key="1">
    <source>
        <dbReference type="ARBA" id="ARBA00004141"/>
    </source>
</evidence>
<dbReference type="RefSeq" id="XP_056037068.1">
    <property type="nucleotide sequence ID" value="XM_056180776.1"/>
</dbReference>
<dbReference type="Pfam" id="PF10337">
    <property type="entry name" value="ArAE_2_N"/>
    <property type="match status" value="2"/>
</dbReference>
<dbReference type="InterPro" id="IPR049453">
    <property type="entry name" value="Memb_transporter_dom"/>
</dbReference>
<evidence type="ECO:0000259" key="8">
    <source>
        <dbReference type="Pfam" id="PF10337"/>
    </source>
</evidence>
<dbReference type="GO" id="GO:0016020">
    <property type="term" value="C:membrane"/>
    <property type="evidence" value="ECO:0007669"/>
    <property type="project" value="UniProtKB-SubCell"/>
</dbReference>
<sequence>MRNSNVSFYIDSPHSRPPSNSIPTIQLSKDSSSARYEPFTPSPLSHTTLPHVPPPPSTSKSHSNLSTIQSALARTSDYPHHSNPLLEPSTTPIPHTKSSPNILSQHTSSSRSHHNSSKSEDGDESESRNSSSSASVHSSSNLPRSSHLQSSGHSQHPRFICPEPVSNLQQDERLFLHEPSTQQPSRAPHGQSDSSVSSPRPNALPEYRTMQSEKDPSLDLPKQPAKLSKKRFKQLWRRCKQPSTWKVPSCIQWIPKNLTRKGIKPVIRSSINTWIAFLLLICDHTNKTFGMASFFAVITSMLVPAMEPIAPMLWKCTFQFLLLFTTYAWTVLASKLAAVSRGSPSKEKCLQDAIADGFRCSDPSQGMQKCLTEAIFQSYFVRPLPSIIWALFEFVACAVLIRIKMKYKPLNFPCVFGIICAAISANYGPMYPYFYPNVGLFFIIPNCVQTAITVGCTLFILPETCNFSYNSMLCTVTENTRKYMQKQIEMLSHSPTSEGWKSFASTLEKDVADLKSLLTKMKSNEVFLDTEFSYGRLKGQDLVSLQRLFRKTILRLSSFSYFCKLIEHNMQIYDEDTMEQAEKATLHSRVGTPAPSMRSASPNRAALEINQLWSPTHRRTVSSQTEQERGRVASASQLVVPTEDNVRTIESAIPYNSSSASLDDGNTPHRHNRTRSAITIAAGNLHSHQRSRQSSMGSKSHRSRSRLRGAFGKIIKQTKKSYKPVGMLEAQHYLALENRLPYNRPQFLDSLLSVLKSSSVDLFDQTIYALDALDAWLNEANHDRFKHIFSKKNQKEASESRLQLIKLHYDHLSEALSDFEKEKCFEARKPYEPLFQNADTEAFYMHSLRSLFVVYYYESHLMQAVRGVLQILNTVIELEGKRSRRRLWWPLRTLRASLYSQLSGHDDFHDDVEDVEKDLKESSTQARNPDADSPSNLYHVIGLHTMRLLKSVFRPMNVFVLKVGALAVICTIPAFVRNSARWYYYNRGLWAVILATMSMQRYTADTVYGYLMRVVGTFFGTVVGMIIWYTGNGHGLGNAYGLAVVLAAMLPFVLFVRVHLIILTPMPSVIFSVTVALVVSYSWKAYHEPGIVTFGVGWDVAYRRFLVVLAGITVAFIFSFLPKPLTARYAVRKSIGNSLIELGALHCEISNFSRRVNHEHIDTEIQSKILNLTQTVRGLKDRLSMVSYEPSVVGKWPMEKYEALCETELSLLNLLNSLMTTFTTLDDEWMYALLRRIGWFDHKFIADQMAVLYMSSNALQTGNPLPQIVPAPLVDRFFSKSGDVFLPPVFNDTQFQEQKGLSYDMLSNMNYLNFAVGCTIAYAIVNQIDRIMFVTKSLCGEIYDMDEWPFLMEDEYGFLKKEPEVAEQQRRMHDMI</sequence>
<feature type="transmembrane region" description="Helical" evidence="6">
    <location>
        <begin position="1101"/>
        <end position="1121"/>
    </location>
</feature>
<feature type="region of interest" description="Disordered" evidence="5">
    <location>
        <begin position="179"/>
        <end position="224"/>
    </location>
</feature>
<feature type="transmembrane region" description="Helical" evidence="6">
    <location>
        <begin position="1037"/>
        <end position="1055"/>
    </location>
</feature>
<evidence type="ECO:0000259" key="7">
    <source>
        <dbReference type="Pfam" id="PF10334"/>
    </source>
</evidence>
<evidence type="ECO:0000313" key="10">
    <source>
        <dbReference type="EMBL" id="WBW72825.1"/>
    </source>
</evidence>
<feature type="region of interest" description="Disordered" evidence="5">
    <location>
        <begin position="1"/>
        <end position="162"/>
    </location>
</feature>
<dbReference type="PANTHER" id="PTHR37994:SF1">
    <property type="entry name" value="ER TRANSPORTER 6TM N-TERMINAL DOMAIN-CONTAINING PROTEIN"/>
    <property type="match status" value="1"/>
</dbReference>
<feature type="compositionally biased region" description="Polar residues" evidence="5">
    <location>
        <begin position="58"/>
        <end position="73"/>
    </location>
</feature>
<feature type="transmembrane region" description="Helical" evidence="6">
    <location>
        <begin position="410"/>
        <end position="428"/>
    </location>
</feature>
<protein>
    <submittedName>
        <fullName evidence="10">Transmembrane transporter</fullName>
    </submittedName>
</protein>
<evidence type="ECO:0000256" key="5">
    <source>
        <dbReference type="SAM" id="MobiDB-lite"/>
    </source>
</evidence>
<evidence type="ECO:0000256" key="2">
    <source>
        <dbReference type="ARBA" id="ARBA00022692"/>
    </source>
</evidence>
<proteinExistence type="predicted"/>
<evidence type="ECO:0000259" key="9">
    <source>
        <dbReference type="Pfam" id="PF13515"/>
    </source>
</evidence>
<evidence type="ECO:0000256" key="6">
    <source>
        <dbReference type="SAM" id="Phobius"/>
    </source>
</evidence>
<feature type="compositionally biased region" description="Polar residues" evidence="5">
    <location>
        <begin position="17"/>
        <end position="34"/>
    </location>
</feature>
<evidence type="ECO:0000256" key="4">
    <source>
        <dbReference type="ARBA" id="ARBA00023136"/>
    </source>
</evidence>
<feature type="domain" description="Putative ER transporter 6TM N-terminal" evidence="8">
    <location>
        <begin position="252"/>
        <end position="581"/>
    </location>
</feature>
<dbReference type="Proteomes" id="UP001212411">
    <property type="component" value="Chromosome 1"/>
</dbReference>
<dbReference type="KEGG" id="som:SOMG_01983"/>
<feature type="transmembrane region" description="Helical" evidence="6">
    <location>
        <begin position="956"/>
        <end position="976"/>
    </location>
</feature>
<feature type="domain" description="DUF2421" evidence="7">
    <location>
        <begin position="1122"/>
        <end position="1343"/>
    </location>
</feature>
<dbReference type="GeneID" id="80875465"/>
<dbReference type="PANTHER" id="PTHR37994">
    <property type="entry name" value="ARAE_2_N DOMAIN-CONTAINING PROTEIN-RELATED"/>
    <property type="match status" value="1"/>
</dbReference>
<gene>
    <name evidence="10" type="ORF">SOMG_01983</name>
</gene>
<reference evidence="10 11" key="1">
    <citation type="journal article" date="2023" name="G3 (Bethesda)">
        <title>A high-quality reference genome for the fission yeast Schizosaccharomyces osmophilus.</title>
        <authorList>
            <person name="Jia G.S."/>
            <person name="Zhang W.C."/>
            <person name="Liang Y."/>
            <person name="Liu X.H."/>
            <person name="Rhind N."/>
            <person name="Pidoux A."/>
            <person name="Brysch-Herzberg M."/>
            <person name="Du L.L."/>
        </authorList>
    </citation>
    <scope>NUCLEOTIDE SEQUENCE [LARGE SCALE GENOMIC DNA]</scope>
    <source>
        <strain evidence="10 11">CBS 15793</strain>
    </source>
</reference>
<name>A0AAE9WAW5_9SCHI</name>
<feature type="transmembrane region" description="Helical" evidence="6">
    <location>
        <begin position="1011"/>
        <end position="1031"/>
    </location>
</feature>
<feature type="domain" description="Integral membrane bound transporter" evidence="9">
    <location>
        <begin position="981"/>
        <end position="1118"/>
    </location>
</feature>
<dbReference type="InterPro" id="IPR018820">
    <property type="entry name" value="BRE4-related_DUF2421"/>
</dbReference>
<dbReference type="InterPro" id="IPR018823">
    <property type="entry name" value="ArAE_2_N"/>
</dbReference>
<comment type="subcellular location">
    <subcellularLocation>
        <location evidence="1">Membrane</location>
        <topology evidence="1">Multi-pass membrane protein</topology>
    </subcellularLocation>
</comment>
<dbReference type="Pfam" id="PF10334">
    <property type="entry name" value="BRE4"/>
    <property type="match status" value="1"/>
</dbReference>
<keyword evidence="4 6" id="KW-0472">Membrane</keyword>